<dbReference type="PROSITE" id="PS50853">
    <property type="entry name" value="FN3"/>
    <property type="match status" value="3"/>
</dbReference>
<dbReference type="InterPro" id="IPR036179">
    <property type="entry name" value="Ig-like_dom_sf"/>
</dbReference>
<dbReference type="SMART" id="SM00408">
    <property type="entry name" value="IGc2"/>
    <property type="match status" value="5"/>
</dbReference>
<dbReference type="FunFam" id="2.60.40.10:FF:000052">
    <property type="entry name" value="Contactin 1"/>
    <property type="match status" value="1"/>
</dbReference>
<proteinExistence type="inferred from homology"/>
<dbReference type="Ensembl" id="ENSOSIT00000035739.1">
    <property type="protein sequence ID" value="ENSOSIP00000033906.1"/>
    <property type="gene ID" value="ENSOSIG00000016408.1"/>
</dbReference>
<keyword evidence="5" id="KW-0732">Signal</keyword>
<evidence type="ECO:0000256" key="9">
    <source>
        <dbReference type="ARBA" id="ARBA00023157"/>
    </source>
</evidence>
<dbReference type="FunFam" id="2.60.40.10:FF:000004">
    <property type="entry name" value="DCC isoform 1"/>
    <property type="match status" value="1"/>
</dbReference>
<evidence type="ECO:0000256" key="8">
    <source>
        <dbReference type="ARBA" id="ARBA00023136"/>
    </source>
</evidence>
<dbReference type="FunFam" id="2.60.40.10:FF:000064">
    <property type="entry name" value="Contactin 1"/>
    <property type="match status" value="1"/>
</dbReference>
<dbReference type="SMART" id="SM00409">
    <property type="entry name" value="IG"/>
    <property type="match status" value="5"/>
</dbReference>
<dbReference type="FunFam" id="2.60.40.10:FF:000028">
    <property type="entry name" value="Neuronal cell adhesion molecule"/>
    <property type="match status" value="1"/>
</dbReference>
<accession>A0A8C7YU62</accession>
<evidence type="ECO:0000256" key="3">
    <source>
        <dbReference type="ARBA" id="ARBA00022475"/>
    </source>
</evidence>
<dbReference type="InterPro" id="IPR013783">
    <property type="entry name" value="Ig-like_fold"/>
</dbReference>
<feature type="domain" description="Ig-like" evidence="14">
    <location>
        <begin position="411"/>
        <end position="498"/>
    </location>
</feature>
<dbReference type="Pfam" id="PF13927">
    <property type="entry name" value="Ig_3"/>
    <property type="match status" value="3"/>
</dbReference>
<keyword evidence="4" id="KW-0336">GPI-anchor</keyword>
<dbReference type="InterPro" id="IPR003599">
    <property type="entry name" value="Ig_sub"/>
</dbReference>
<feature type="domain" description="Fibronectin type-III" evidence="15">
    <location>
        <begin position="614"/>
        <end position="711"/>
    </location>
</feature>
<evidence type="ECO:0000256" key="4">
    <source>
        <dbReference type="ARBA" id="ARBA00022622"/>
    </source>
</evidence>
<keyword evidence="6" id="KW-0677">Repeat</keyword>
<dbReference type="GO" id="GO:0007411">
    <property type="term" value="P:axon guidance"/>
    <property type="evidence" value="ECO:0007669"/>
    <property type="project" value="TreeGrafter"/>
</dbReference>
<keyword evidence="11" id="KW-0449">Lipoprotein</keyword>
<evidence type="ECO:0000256" key="7">
    <source>
        <dbReference type="ARBA" id="ARBA00022889"/>
    </source>
</evidence>
<dbReference type="FunFam" id="2.60.40.10:FF:000047">
    <property type="entry name" value="Contactin 1"/>
    <property type="match status" value="1"/>
</dbReference>
<feature type="domain" description="Ig-like" evidence="14">
    <location>
        <begin position="1"/>
        <end position="79"/>
    </location>
</feature>
<dbReference type="GO" id="GO:0098552">
    <property type="term" value="C:side of membrane"/>
    <property type="evidence" value="ECO:0007669"/>
    <property type="project" value="UniProtKB-KW"/>
</dbReference>
<dbReference type="SUPFAM" id="SSF48726">
    <property type="entry name" value="Immunoglobulin"/>
    <property type="match status" value="6"/>
</dbReference>
<dbReference type="Pfam" id="PF00047">
    <property type="entry name" value="ig"/>
    <property type="match status" value="1"/>
</dbReference>
<evidence type="ECO:0000256" key="12">
    <source>
        <dbReference type="ARBA" id="ARBA00023319"/>
    </source>
</evidence>
<dbReference type="InterPro" id="IPR003961">
    <property type="entry name" value="FN3_dom"/>
</dbReference>
<keyword evidence="8" id="KW-0472">Membrane</keyword>
<feature type="domain" description="Fibronectin type-III" evidence="15">
    <location>
        <begin position="716"/>
        <end position="809"/>
    </location>
</feature>
<sequence>MSTGDNLVIINCKATGNPPPHYRWKVNGEDLDTNSDSNYRLLEGSLLISNPDFISHGGVYQCIATNFFGTIVSRNARVQFAFLQSFSRKPRNPVSVREGQAVVLLCAPPSHHGGMALKLEPRPLQQDARRFISQRTGNLYIAKVEAEDAGNYTCAVRNMMTNSSEFSSPTPLYEPKIEVRFPETLHISKGMSVKLECFALGNPVPSISWRRADGNSLAAKIKINHSVLEIPYFSPEDGGVYECVAENYRGKNVAKGHLIFQNAQMAIDANLQWECKAFGEPRPTYRWLKNGQPLTTHVRKKAAGEIQMASNWASPAASPPDFTRSPVKKATVLQRGGELVLECRPDASPRATILWWRGSDLLRGGGRQTIMEDGTLRVTNITKLDEGRYTCVARNHFGASSSSGLLVVKEPTKIIAPPLSSDASVGQSLVLPCEVASDSTLSPVFKWFFNGKAIDFSRQDHFEMIGGGFAGDLMVRNVQLKHAGKYVCMVQTEVDTVSAAANLIVRGPPGASESPSVADVTDTTVKLSWSPAPDNHSPITMYTVQARTPFSIGWQTINTVPDSVPGQMMHAIVTDLIPWVDYEFRVVAVNAVGVGEPSTPSEPIRTKPAVPRVAPINVSGGGGAQGELVITWEPVLEEQQSGEDFGYVVAFRPLGTSAWIQTAVASPDASRYVYRNDSIPPLSQFEVSVGVYNSVGEGPFSQVVVVLSSEGEPSEAPSDIRGRAASASEIVVFWEPVPSRSTNEIISYELLFWEEGTQQSDAGRVRAPNNTALLAGLKASTVYQISVRAQNNAGFGPCSPAVNISTRKPPPSQTPGSIRWSLTNSKIFLNWEPVKPSANESEVTGYKFRQNWNSRTLVLETNKTSIELQIPTGEDHVIEIKAVTEGGRWHQQRSDPHTKVVR</sequence>
<dbReference type="InterPro" id="IPR007110">
    <property type="entry name" value="Ig-like_dom"/>
</dbReference>
<dbReference type="GO" id="GO:0098632">
    <property type="term" value="F:cell-cell adhesion mediator activity"/>
    <property type="evidence" value="ECO:0007669"/>
    <property type="project" value="TreeGrafter"/>
</dbReference>
<evidence type="ECO:0000256" key="1">
    <source>
        <dbReference type="ARBA" id="ARBA00004609"/>
    </source>
</evidence>
<dbReference type="InterPro" id="IPR013151">
    <property type="entry name" value="Immunoglobulin_dom"/>
</dbReference>
<dbReference type="PROSITE" id="PS50835">
    <property type="entry name" value="IG_LIKE"/>
    <property type="match status" value="5"/>
</dbReference>
<evidence type="ECO:0000313" key="16">
    <source>
        <dbReference type="Ensembl" id="ENSOSIP00000033906.1"/>
    </source>
</evidence>
<feature type="domain" description="Ig-like" evidence="14">
    <location>
        <begin position="175"/>
        <end position="254"/>
    </location>
</feature>
<dbReference type="InterPro" id="IPR036116">
    <property type="entry name" value="FN3_sf"/>
</dbReference>
<evidence type="ECO:0000256" key="5">
    <source>
        <dbReference type="ARBA" id="ARBA00022729"/>
    </source>
</evidence>
<dbReference type="SUPFAM" id="SSF49265">
    <property type="entry name" value="Fibronectin type III"/>
    <property type="match status" value="2"/>
</dbReference>
<dbReference type="FunFam" id="2.60.40.10:FF:000035">
    <property type="entry name" value="Contactin 1"/>
    <property type="match status" value="1"/>
</dbReference>
<protein>
    <recommendedName>
        <fullName evidence="18">Contactin-4</fullName>
    </recommendedName>
</protein>
<feature type="domain" description="Ig-like" evidence="14">
    <location>
        <begin position="320"/>
        <end position="407"/>
    </location>
</feature>
<dbReference type="Proteomes" id="UP000694383">
    <property type="component" value="Unplaced"/>
</dbReference>
<evidence type="ECO:0000256" key="11">
    <source>
        <dbReference type="ARBA" id="ARBA00023288"/>
    </source>
</evidence>
<evidence type="ECO:0000256" key="2">
    <source>
        <dbReference type="ARBA" id="ARBA00009812"/>
    </source>
</evidence>
<comment type="subcellular location">
    <subcellularLocation>
        <location evidence="1">Cell membrane</location>
        <topology evidence="1">Lipid-anchor</topology>
        <topology evidence="1">GPI-anchor</topology>
    </subcellularLocation>
</comment>
<keyword evidence="9" id="KW-1015">Disulfide bond</keyword>
<dbReference type="GeneTree" id="ENSGT00940000167414"/>
<organism evidence="16 17">
    <name type="scientific">Oryzias sinensis</name>
    <name type="common">Chinese medaka</name>
    <dbReference type="NCBI Taxonomy" id="183150"/>
    <lineage>
        <taxon>Eukaryota</taxon>
        <taxon>Metazoa</taxon>
        <taxon>Chordata</taxon>
        <taxon>Craniata</taxon>
        <taxon>Vertebrata</taxon>
        <taxon>Euteleostomi</taxon>
        <taxon>Actinopterygii</taxon>
        <taxon>Neopterygii</taxon>
        <taxon>Teleostei</taxon>
        <taxon>Neoteleostei</taxon>
        <taxon>Acanthomorphata</taxon>
        <taxon>Ovalentaria</taxon>
        <taxon>Atherinomorphae</taxon>
        <taxon>Beloniformes</taxon>
        <taxon>Adrianichthyidae</taxon>
        <taxon>Oryziinae</taxon>
        <taxon>Oryzias</taxon>
    </lineage>
</organism>
<keyword evidence="7" id="KW-0130">Cell adhesion</keyword>
<dbReference type="PANTHER" id="PTHR44170:SF18">
    <property type="entry name" value="CONTACTIN 3B-RELATED"/>
    <property type="match status" value="1"/>
</dbReference>
<dbReference type="FunFam" id="2.60.40.10:FF:000054">
    <property type="entry name" value="Contactin 1"/>
    <property type="match status" value="1"/>
</dbReference>
<dbReference type="CDD" id="cd00063">
    <property type="entry name" value="FN3"/>
    <property type="match status" value="3"/>
</dbReference>
<name>A0A8C7YU62_9TELE</name>
<keyword evidence="12" id="KW-0393">Immunoglobulin domain</keyword>
<evidence type="ECO:0000256" key="6">
    <source>
        <dbReference type="ARBA" id="ARBA00022737"/>
    </source>
</evidence>
<evidence type="ECO:0000259" key="15">
    <source>
        <dbReference type="PROSITE" id="PS50853"/>
    </source>
</evidence>
<evidence type="ECO:0008006" key="18">
    <source>
        <dbReference type="Google" id="ProtNLM"/>
    </source>
</evidence>
<dbReference type="PANTHER" id="PTHR44170">
    <property type="entry name" value="PROTEIN SIDEKICK"/>
    <property type="match status" value="1"/>
</dbReference>
<dbReference type="GO" id="GO:0005886">
    <property type="term" value="C:plasma membrane"/>
    <property type="evidence" value="ECO:0007669"/>
    <property type="project" value="UniProtKB-SubCell"/>
</dbReference>
<feature type="domain" description="Ig-like" evidence="14">
    <location>
        <begin position="84"/>
        <end position="167"/>
    </location>
</feature>
<comment type="subunit">
    <text evidence="13">Interacts with PTPRG.</text>
</comment>
<dbReference type="Gene3D" id="2.60.40.10">
    <property type="entry name" value="Immunoglobulins"/>
    <property type="match status" value="10"/>
</dbReference>
<dbReference type="GO" id="GO:0007420">
    <property type="term" value="P:brain development"/>
    <property type="evidence" value="ECO:0007669"/>
    <property type="project" value="TreeGrafter"/>
</dbReference>
<keyword evidence="10" id="KW-0325">Glycoprotein</keyword>
<dbReference type="AlphaFoldDB" id="A0A8C7YU62"/>
<keyword evidence="3" id="KW-1003">Cell membrane</keyword>
<dbReference type="FunFam" id="2.60.40.10:FF:000005">
    <property type="entry name" value="Neuronal cell adhesion molecule"/>
    <property type="match status" value="1"/>
</dbReference>
<dbReference type="GO" id="GO:0030424">
    <property type="term" value="C:axon"/>
    <property type="evidence" value="ECO:0007669"/>
    <property type="project" value="TreeGrafter"/>
</dbReference>
<evidence type="ECO:0000256" key="10">
    <source>
        <dbReference type="ARBA" id="ARBA00023180"/>
    </source>
</evidence>
<comment type="similarity">
    <text evidence="2">Belongs to the immunoglobulin superfamily. Contactin family.</text>
</comment>
<dbReference type="Pfam" id="PF00041">
    <property type="entry name" value="fn3"/>
    <property type="match status" value="2"/>
</dbReference>
<dbReference type="SMART" id="SM00060">
    <property type="entry name" value="FN3"/>
    <property type="match status" value="4"/>
</dbReference>
<reference evidence="16" key="2">
    <citation type="submission" date="2025-09" db="UniProtKB">
        <authorList>
            <consortium name="Ensembl"/>
        </authorList>
    </citation>
    <scope>IDENTIFICATION</scope>
</reference>
<feature type="domain" description="Fibronectin type-III" evidence="15">
    <location>
        <begin position="511"/>
        <end position="609"/>
    </location>
</feature>
<dbReference type="InterPro" id="IPR003598">
    <property type="entry name" value="Ig_sub2"/>
</dbReference>
<evidence type="ECO:0000259" key="14">
    <source>
        <dbReference type="PROSITE" id="PS50835"/>
    </source>
</evidence>
<keyword evidence="17" id="KW-1185">Reference proteome</keyword>
<evidence type="ECO:0000313" key="17">
    <source>
        <dbReference type="Proteomes" id="UP000694383"/>
    </source>
</evidence>
<evidence type="ECO:0000256" key="13">
    <source>
        <dbReference type="ARBA" id="ARBA00038703"/>
    </source>
</evidence>
<reference evidence="16" key="1">
    <citation type="submission" date="2025-08" db="UniProtKB">
        <authorList>
            <consortium name="Ensembl"/>
        </authorList>
    </citation>
    <scope>IDENTIFICATION</scope>
</reference>